<evidence type="ECO:0000256" key="1">
    <source>
        <dbReference type="SAM" id="MobiDB-lite"/>
    </source>
</evidence>
<dbReference type="Proteomes" id="UP000626092">
    <property type="component" value="Unassembled WGS sequence"/>
</dbReference>
<feature type="region of interest" description="Disordered" evidence="1">
    <location>
        <begin position="23"/>
        <end position="45"/>
    </location>
</feature>
<reference evidence="2" key="1">
    <citation type="submission" date="2019-11" db="EMBL/GenBank/DDBJ databases">
        <authorList>
            <person name="Liu Y."/>
            <person name="Hou J."/>
            <person name="Li T.-Q."/>
            <person name="Guan C.-H."/>
            <person name="Wu X."/>
            <person name="Wu H.-Z."/>
            <person name="Ling F."/>
            <person name="Zhang R."/>
            <person name="Shi X.-G."/>
            <person name="Ren J.-P."/>
            <person name="Chen E.-F."/>
            <person name="Sun J.-M."/>
        </authorList>
    </citation>
    <scope>NUCLEOTIDE SEQUENCE</scope>
    <source>
        <strain evidence="2">Adult_tree_wgs_1</strain>
        <tissue evidence="2">Leaves</tissue>
    </source>
</reference>
<evidence type="ECO:0000313" key="2">
    <source>
        <dbReference type="EMBL" id="KAF7137310.1"/>
    </source>
</evidence>
<proteinExistence type="predicted"/>
<dbReference type="EMBL" id="WJXA01000007">
    <property type="protein sequence ID" value="KAF7137310.1"/>
    <property type="molecule type" value="Genomic_DNA"/>
</dbReference>
<evidence type="ECO:0000313" key="3">
    <source>
        <dbReference type="Proteomes" id="UP000626092"/>
    </source>
</evidence>
<accession>A0A834GQN8</accession>
<gene>
    <name evidence="2" type="ORF">RHSIM_Rhsim07G0125900</name>
</gene>
<organism evidence="2 3">
    <name type="scientific">Rhododendron simsii</name>
    <name type="common">Sims's rhododendron</name>
    <dbReference type="NCBI Taxonomy" id="118357"/>
    <lineage>
        <taxon>Eukaryota</taxon>
        <taxon>Viridiplantae</taxon>
        <taxon>Streptophyta</taxon>
        <taxon>Embryophyta</taxon>
        <taxon>Tracheophyta</taxon>
        <taxon>Spermatophyta</taxon>
        <taxon>Magnoliopsida</taxon>
        <taxon>eudicotyledons</taxon>
        <taxon>Gunneridae</taxon>
        <taxon>Pentapetalae</taxon>
        <taxon>asterids</taxon>
        <taxon>Ericales</taxon>
        <taxon>Ericaceae</taxon>
        <taxon>Ericoideae</taxon>
        <taxon>Rhodoreae</taxon>
        <taxon>Rhododendron</taxon>
    </lineage>
</organism>
<feature type="compositionally biased region" description="Acidic residues" evidence="1">
    <location>
        <begin position="30"/>
        <end position="39"/>
    </location>
</feature>
<dbReference type="AlphaFoldDB" id="A0A834GQN8"/>
<name>A0A834GQN8_RHOSS</name>
<sequence>MEKNGEKFPIESTPEFARLTCAGRAMELPADPEDTEEESQSLPPDGSFEFFGISNDGIRAMIVGLGEVESNEDESCGDEVLGIEFEVGFRVMKLINKDEGNVSRDFREGSGVDVFKPSTVAIGAAIICAWILKPKDDFRVDNLSKSSDYFEDGSSVYANWEEGSPKAFGWRFTLEGLRACVDYGHPSPTEEELMIEYRMYDESSRDVGDIVTFGLCEYCDLFICSRRRKARCWICWYKVMEIGLSAANLTTFEYGGNLVKFFLGSSKSGKAPFLGSQRR</sequence>
<keyword evidence="3" id="KW-1185">Reference proteome</keyword>
<protein>
    <submittedName>
        <fullName evidence="2">Uncharacterized protein</fullName>
    </submittedName>
</protein>
<comment type="caution">
    <text evidence="2">The sequence shown here is derived from an EMBL/GenBank/DDBJ whole genome shotgun (WGS) entry which is preliminary data.</text>
</comment>